<dbReference type="RefSeq" id="WP_378148652.1">
    <property type="nucleotide sequence ID" value="NZ_JBHRXS010000006.1"/>
</dbReference>
<dbReference type="GO" id="GO:0020037">
    <property type="term" value="F:heme binding"/>
    <property type="evidence" value="ECO:0007669"/>
    <property type="project" value="InterPro"/>
</dbReference>
<evidence type="ECO:0000256" key="1">
    <source>
        <dbReference type="ARBA" id="ARBA00022617"/>
    </source>
</evidence>
<keyword evidence="2 4" id="KW-0479">Metal-binding</keyword>
<keyword evidence="8" id="KW-1185">Reference proteome</keyword>
<dbReference type="InterPro" id="IPR036909">
    <property type="entry name" value="Cyt_c-like_dom_sf"/>
</dbReference>
<dbReference type="InterPro" id="IPR009056">
    <property type="entry name" value="Cyt_c-like_dom"/>
</dbReference>
<dbReference type="KEGG" id="cmet:K6K41_00515"/>
<evidence type="ECO:0000313" key="8">
    <source>
        <dbReference type="Proteomes" id="UP000825701"/>
    </source>
</evidence>
<dbReference type="PROSITE" id="PS51007">
    <property type="entry name" value="CYTC"/>
    <property type="match status" value="1"/>
</dbReference>
<feature type="domain" description="Cytochrome c" evidence="6">
    <location>
        <begin position="16"/>
        <end position="98"/>
    </location>
</feature>
<dbReference type="Proteomes" id="UP000825701">
    <property type="component" value="Chromosome"/>
</dbReference>
<evidence type="ECO:0000313" key="7">
    <source>
        <dbReference type="EMBL" id="QZO00317.1"/>
    </source>
</evidence>
<organism evidence="7 8">
    <name type="scientific">Chenggangzhangella methanolivorans</name>
    <dbReference type="NCBI Taxonomy" id="1437009"/>
    <lineage>
        <taxon>Bacteria</taxon>
        <taxon>Pseudomonadati</taxon>
        <taxon>Pseudomonadota</taxon>
        <taxon>Alphaproteobacteria</taxon>
        <taxon>Hyphomicrobiales</taxon>
        <taxon>Methylopilaceae</taxon>
        <taxon>Chenggangzhangella</taxon>
    </lineage>
</organism>
<reference evidence="7" key="1">
    <citation type="submission" date="2021-08" db="EMBL/GenBank/DDBJ databases">
        <authorList>
            <person name="Zhang H."/>
            <person name="Xu M."/>
            <person name="Yu Z."/>
            <person name="Yang L."/>
            <person name="Cai Y."/>
        </authorList>
    </citation>
    <scope>NUCLEOTIDE SEQUENCE</scope>
    <source>
        <strain evidence="7">CHL1</strain>
    </source>
</reference>
<accession>A0A9E6ULA4</accession>
<evidence type="ECO:0000256" key="2">
    <source>
        <dbReference type="ARBA" id="ARBA00022723"/>
    </source>
</evidence>
<dbReference type="EMBL" id="CP081869">
    <property type="protein sequence ID" value="QZO00317.1"/>
    <property type="molecule type" value="Genomic_DNA"/>
</dbReference>
<name>A0A9E6ULA4_9HYPH</name>
<keyword evidence="3 4" id="KW-0408">Iron</keyword>
<evidence type="ECO:0000259" key="6">
    <source>
        <dbReference type="PROSITE" id="PS51007"/>
    </source>
</evidence>
<proteinExistence type="predicted"/>
<dbReference type="GO" id="GO:0046872">
    <property type="term" value="F:metal ion binding"/>
    <property type="evidence" value="ECO:0007669"/>
    <property type="project" value="UniProtKB-KW"/>
</dbReference>
<evidence type="ECO:0000256" key="3">
    <source>
        <dbReference type="ARBA" id="ARBA00023004"/>
    </source>
</evidence>
<evidence type="ECO:0000256" key="5">
    <source>
        <dbReference type="SAM" id="SignalP"/>
    </source>
</evidence>
<keyword evidence="5" id="KW-0732">Signal</keyword>
<evidence type="ECO:0000256" key="4">
    <source>
        <dbReference type="PROSITE-ProRule" id="PRU00433"/>
    </source>
</evidence>
<feature type="chain" id="PRO_5038650677" evidence="5">
    <location>
        <begin position="27"/>
        <end position="101"/>
    </location>
</feature>
<protein>
    <submittedName>
        <fullName evidence="7">Cytochrome C</fullName>
    </submittedName>
</protein>
<sequence>MTRIYPGRPWAVAAFVAVAFGLPAFAAEPTPPGATSCSGCHAAGSAFGPLAGVPAERTEAALAAFRSGERPSTLMGRIAKGFDENQSRAIAQWWAGQEAGK</sequence>
<dbReference type="GO" id="GO:0009055">
    <property type="term" value="F:electron transfer activity"/>
    <property type="evidence" value="ECO:0007669"/>
    <property type="project" value="InterPro"/>
</dbReference>
<gene>
    <name evidence="7" type="ORF">K6K41_00515</name>
</gene>
<dbReference type="SUPFAM" id="SSF46626">
    <property type="entry name" value="Cytochrome c"/>
    <property type="match status" value="1"/>
</dbReference>
<dbReference type="AlphaFoldDB" id="A0A9E6ULA4"/>
<dbReference type="Gene3D" id="1.10.760.10">
    <property type="entry name" value="Cytochrome c-like domain"/>
    <property type="match status" value="1"/>
</dbReference>
<keyword evidence="1 4" id="KW-0349">Heme</keyword>
<feature type="signal peptide" evidence="5">
    <location>
        <begin position="1"/>
        <end position="26"/>
    </location>
</feature>